<sequence>MTRVLVLRGHQATPWELRPWTLLPDRFDVELLRTAANAYDTAGTGLREVQVQTRRDRLPSGRVGDLATRAWGDRYTGDAAERAFAEADIVHAEELSYWFSADAARRRAAGARFKLVQTVWETLPLGTTYRNAQAKRWRDDVVANTDLFLAATERARDGLLLEGVRPERIRINPAGVDLERFAVRDAPAPAEHVILSPGRLVWEKGHHDVLRAVAALHRGLVGEPLTPRVLIIGHGPEEARLRAYAEELGLGAFVEIRGVPYDDMPATFAAASAMVLASLPSATAQLHVFDLPRAFWEEQFGYVLAEAMAAGLDIVASTSGAIPEVLDGTGSLVAPGDYMAIARALAAGPLSRPPGTRVTYPAALLERYSVGVMAARLTDAYDAVLR</sequence>
<protein>
    <submittedName>
        <fullName evidence="6">Glycosyltransferase family 4 protein</fullName>
    </submittedName>
</protein>
<evidence type="ECO:0000259" key="4">
    <source>
        <dbReference type="Pfam" id="PF00534"/>
    </source>
</evidence>
<dbReference type="PANTHER" id="PTHR12526">
    <property type="entry name" value="GLYCOSYLTRANSFERASE"/>
    <property type="match status" value="1"/>
</dbReference>
<dbReference type="InterPro" id="IPR028098">
    <property type="entry name" value="Glyco_trans_4-like_N"/>
</dbReference>
<dbReference type="Pfam" id="PF13439">
    <property type="entry name" value="Glyco_transf_4"/>
    <property type="match status" value="1"/>
</dbReference>
<accession>A0ABY5PHS5</accession>
<proteinExistence type="inferred from homology"/>
<dbReference type="CDD" id="cd03801">
    <property type="entry name" value="GT4_PimA-like"/>
    <property type="match status" value="1"/>
</dbReference>
<gene>
    <name evidence="6" type="ORF">LRS13_00935</name>
</gene>
<evidence type="ECO:0000313" key="6">
    <source>
        <dbReference type="EMBL" id="UUY04122.1"/>
    </source>
</evidence>
<evidence type="ECO:0000256" key="2">
    <source>
        <dbReference type="ARBA" id="ARBA00022676"/>
    </source>
</evidence>
<keyword evidence="7" id="KW-1185">Reference proteome</keyword>
<dbReference type="RefSeq" id="WP_353864615.1">
    <property type="nucleotide sequence ID" value="NZ_CP088295.1"/>
</dbReference>
<dbReference type="Gene3D" id="3.40.50.2000">
    <property type="entry name" value="Glycogen Phosphorylase B"/>
    <property type="match status" value="2"/>
</dbReference>
<name>A0ABY5PHS5_9ACTN</name>
<evidence type="ECO:0000256" key="3">
    <source>
        <dbReference type="ARBA" id="ARBA00022679"/>
    </source>
</evidence>
<feature type="domain" description="Glycosyltransferase subfamily 4-like N-terminal" evidence="5">
    <location>
        <begin position="82"/>
        <end position="180"/>
    </location>
</feature>
<evidence type="ECO:0000259" key="5">
    <source>
        <dbReference type="Pfam" id="PF13439"/>
    </source>
</evidence>
<dbReference type="Pfam" id="PF00534">
    <property type="entry name" value="Glycos_transf_1"/>
    <property type="match status" value="1"/>
</dbReference>
<dbReference type="EMBL" id="CP088295">
    <property type="protein sequence ID" value="UUY04122.1"/>
    <property type="molecule type" value="Genomic_DNA"/>
</dbReference>
<organism evidence="6 7">
    <name type="scientific">Svornostia abyssi</name>
    <dbReference type="NCBI Taxonomy" id="2898438"/>
    <lineage>
        <taxon>Bacteria</taxon>
        <taxon>Bacillati</taxon>
        <taxon>Actinomycetota</taxon>
        <taxon>Thermoleophilia</taxon>
        <taxon>Solirubrobacterales</taxon>
        <taxon>Baekduiaceae</taxon>
        <taxon>Svornostia</taxon>
    </lineage>
</organism>
<dbReference type="InterPro" id="IPR001296">
    <property type="entry name" value="Glyco_trans_1"/>
</dbReference>
<dbReference type="PANTHER" id="PTHR12526:SF640">
    <property type="entry name" value="COLANIC ACID BIOSYNTHESIS GLYCOSYLTRANSFERASE WCAL-RELATED"/>
    <property type="match status" value="1"/>
</dbReference>
<dbReference type="Proteomes" id="UP001058860">
    <property type="component" value="Chromosome"/>
</dbReference>
<keyword evidence="2" id="KW-0328">Glycosyltransferase</keyword>
<dbReference type="SUPFAM" id="SSF53756">
    <property type="entry name" value="UDP-Glycosyltransferase/glycogen phosphorylase"/>
    <property type="match status" value="1"/>
</dbReference>
<evidence type="ECO:0000256" key="1">
    <source>
        <dbReference type="ARBA" id="ARBA00009481"/>
    </source>
</evidence>
<evidence type="ECO:0000313" key="7">
    <source>
        <dbReference type="Proteomes" id="UP001058860"/>
    </source>
</evidence>
<reference evidence="7" key="1">
    <citation type="submission" date="2021-11" db="EMBL/GenBank/DDBJ databases">
        <title>Cultivation dependent microbiological survey of springs from the worlds oldest radium mine currently devoted to the extraction of radon-saturated water.</title>
        <authorList>
            <person name="Kapinusova G."/>
            <person name="Smrhova T."/>
            <person name="Strejcek M."/>
            <person name="Suman J."/>
            <person name="Jani K."/>
            <person name="Pajer P."/>
            <person name="Uhlik O."/>
        </authorList>
    </citation>
    <scope>NUCLEOTIDE SEQUENCE [LARGE SCALE GENOMIC DNA]</scope>
    <source>
        <strain evidence="7">J379</strain>
    </source>
</reference>
<comment type="similarity">
    <text evidence="1">Belongs to the glycosyltransferase group 1 family. Glycosyltransferase 4 subfamily.</text>
</comment>
<feature type="domain" description="Glycosyl transferase family 1" evidence="4">
    <location>
        <begin position="191"/>
        <end position="346"/>
    </location>
</feature>
<keyword evidence="3" id="KW-0808">Transferase</keyword>